<evidence type="ECO:0000256" key="5">
    <source>
        <dbReference type="ARBA" id="ARBA00023136"/>
    </source>
</evidence>
<protein>
    <submittedName>
        <fullName evidence="8">PLDc_N domain-containing protein</fullName>
    </submittedName>
</protein>
<name>A0A8J7G965_9BACL</name>
<gene>
    <name evidence="8" type="ORF">IRY55_03775</name>
</gene>
<accession>A0A8J7G965</accession>
<keyword evidence="2" id="KW-1003">Cell membrane</keyword>
<keyword evidence="3 6" id="KW-0812">Transmembrane</keyword>
<dbReference type="Pfam" id="PF13396">
    <property type="entry name" value="PLDc_N"/>
    <property type="match status" value="1"/>
</dbReference>
<evidence type="ECO:0000256" key="2">
    <source>
        <dbReference type="ARBA" id="ARBA00022475"/>
    </source>
</evidence>
<feature type="domain" description="Cardiolipin synthase N-terminal" evidence="7">
    <location>
        <begin position="19"/>
        <end position="61"/>
    </location>
</feature>
<dbReference type="EMBL" id="JADKPV010000001">
    <property type="protein sequence ID" value="MBF4500474.1"/>
    <property type="molecule type" value="Genomic_DNA"/>
</dbReference>
<organism evidence="8 9">
    <name type="scientific">Savagea serpentis</name>
    <dbReference type="NCBI Taxonomy" id="2785297"/>
    <lineage>
        <taxon>Bacteria</taxon>
        <taxon>Bacillati</taxon>
        <taxon>Bacillota</taxon>
        <taxon>Bacilli</taxon>
        <taxon>Bacillales</taxon>
        <taxon>Caryophanaceae</taxon>
        <taxon>Savagea</taxon>
    </lineage>
</organism>
<evidence type="ECO:0000256" key="1">
    <source>
        <dbReference type="ARBA" id="ARBA00004651"/>
    </source>
</evidence>
<sequence>MNKKEMPAWAKPLGAIQIALALYSAFDVSRQKEFNKGSKALWLPIVLFINFFGPIAYFLVGKKK</sequence>
<dbReference type="GO" id="GO:0005886">
    <property type="term" value="C:plasma membrane"/>
    <property type="evidence" value="ECO:0007669"/>
    <property type="project" value="UniProtKB-SubCell"/>
</dbReference>
<evidence type="ECO:0000256" key="4">
    <source>
        <dbReference type="ARBA" id="ARBA00022989"/>
    </source>
</evidence>
<proteinExistence type="predicted"/>
<reference evidence="8" key="1">
    <citation type="submission" date="2020-11" db="EMBL/GenBank/DDBJ databases">
        <title>Multidrug resistant novel bacterium Savagea serpentis sp. nov., isolated from the scats of a vine snake (Ahaetulla nasuta).</title>
        <authorList>
            <person name="Venkata Ramana V."/>
            <person name="Vikas Patil S."/>
            <person name="Yogita Lugani V."/>
        </authorList>
    </citation>
    <scope>NUCLEOTIDE SEQUENCE</scope>
    <source>
        <strain evidence="8">SN6</strain>
    </source>
</reference>
<feature type="transmembrane region" description="Helical" evidence="6">
    <location>
        <begin position="40"/>
        <end position="60"/>
    </location>
</feature>
<dbReference type="RefSeq" id="WP_194561913.1">
    <property type="nucleotide sequence ID" value="NZ_JADKPV010000001.1"/>
</dbReference>
<dbReference type="Proteomes" id="UP000622653">
    <property type="component" value="Unassembled WGS sequence"/>
</dbReference>
<evidence type="ECO:0000256" key="6">
    <source>
        <dbReference type="SAM" id="Phobius"/>
    </source>
</evidence>
<evidence type="ECO:0000313" key="9">
    <source>
        <dbReference type="Proteomes" id="UP000622653"/>
    </source>
</evidence>
<comment type="caution">
    <text evidence="8">The sequence shown here is derived from an EMBL/GenBank/DDBJ whole genome shotgun (WGS) entry which is preliminary data.</text>
</comment>
<keyword evidence="9" id="KW-1185">Reference proteome</keyword>
<dbReference type="InterPro" id="IPR027379">
    <property type="entry name" value="CLS_N"/>
</dbReference>
<comment type="subcellular location">
    <subcellularLocation>
        <location evidence="1">Cell membrane</location>
        <topology evidence="1">Multi-pass membrane protein</topology>
    </subcellularLocation>
</comment>
<keyword evidence="4 6" id="KW-1133">Transmembrane helix</keyword>
<evidence type="ECO:0000256" key="3">
    <source>
        <dbReference type="ARBA" id="ARBA00022692"/>
    </source>
</evidence>
<dbReference type="AlphaFoldDB" id="A0A8J7G965"/>
<evidence type="ECO:0000313" key="8">
    <source>
        <dbReference type="EMBL" id="MBF4500474.1"/>
    </source>
</evidence>
<keyword evidence="5 6" id="KW-0472">Membrane</keyword>
<evidence type="ECO:0000259" key="7">
    <source>
        <dbReference type="Pfam" id="PF13396"/>
    </source>
</evidence>